<dbReference type="PANTHER" id="PTHR42928">
    <property type="entry name" value="TRICARBOXYLATE-BINDING PROTEIN"/>
    <property type="match status" value="1"/>
</dbReference>
<evidence type="ECO:0000313" key="3">
    <source>
        <dbReference type="EMBL" id="SSW65091.1"/>
    </source>
</evidence>
<dbReference type="Proteomes" id="UP000289184">
    <property type="component" value="Unassembled WGS sequence"/>
</dbReference>
<dbReference type="PIRSF" id="PIRSF017082">
    <property type="entry name" value="YflP"/>
    <property type="match status" value="1"/>
</dbReference>
<evidence type="ECO:0000313" key="4">
    <source>
        <dbReference type="Proteomes" id="UP000289184"/>
    </source>
</evidence>
<evidence type="ECO:0000256" key="2">
    <source>
        <dbReference type="SAM" id="SignalP"/>
    </source>
</evidence>
<feature type="signal peptide" evidence="2">
    <location>
        <begin position="1"/>
        <end position="21"/>
    </location>
</feature>
<dbReference type="Pfam" id="PF03401">
    <property type="entry name" value="TctC"/>
    <property type="match status" value="1"/>
</dbReference>
<dbReference type="PANTHER" id="PTHR42928:SF5">
    <property type="entry name" value="BLR1237 PROTEIN"/>
    <property type="match status" value="1"/>
</dbReference>
<dbReference type="InterPro" id="IPR005064">
    <property type="entry name" value="BUG"/>
</dbReference>
<reference evidence="3 4" key="1">
    <citation type="submission" date="2018-07" db="EMBL/GenBank/DDBJ databases">
        <authorList>
            <person name="Peeters C."/>
        </authorList>
    </citation>
    <scope>NUCLEOTIDE SEQUENCE [LARGE SCALE GENOMIC DNA]</scope>
    <source>
        <strain evidence="3 4">LMG 3411</strain>
    </source>
</reference>
<dbReference type="Gene3D" id="3.40.190.150">
    <property type="entry name" value="Bordetella uptake gene, domain 1"/>
    <property type="match status" value="1"/>
</dbReference>
<dbReference type="InterPro" id="IPR042100">
    <property type="entry name" value="Bug_dom1"/>
</dbReference>
<dbReference type="Gene3D" id="3.40.190.10">
    <property type="entry name" value="Periplasmic binding protein-like II"/>
    <property type="match status" value="1"/>
</dbReference>
<proteinExistence type="inferred from homology"/>
<evidence type="ECO:0008006" key="5">
    <source>
        <dbReference type="Google" id="ProtNLM"/>
    </source>
</evidence>
<sequence>MMLRALMFSACALAASAPAAAADPYPNQPIRVIVPFTPGGGTDFLSRTVAAKLSDTVKWNVVAENRPGAGGTIGIGTAARAKPDGYEIVMGQVDNLAVAPSLYSKLSYDPIKDFEPIGIVGEAPLVVVAGKNGPYKSLKDLIEAAKKAPGTINYGSPGAGTITHLAAELLQLQAGIKLVHVPYKGSGPAMADLLGGQVPVIFTSIPSAAPQIKAGSAVPLAVTSLKRSPAMPDVPTVAELGYPDFDVRVWYGLLAPAKTPKPIIQTLNKALNDILAQKDVQDALAAQGATAMPTTPTQFSQTIAADHKKWRSVIQAAKVKLE</sequence>
<organism evidence="3 4">
    <name type="scientific">Achromobacter agilis</name>
    <dbReference type="NCBI Taxonomy" id="1353888"/>
    <lineage>
        <taxon>Bacteria</taxon>
        <taxon>Pseudomonadati</taxon>
        <taxon>Pseudomonadota</taxon>
        <taxon>Betaproteobacteria</taxon>
        <taxon>Burkholderiales</taxon>
        <taxon>Alcaligenaceae</taxon>
        <taxon>Achromobacter</taxon>
    </lineage>
</organism>
<dbReference type="EMBL" id="UFQB01000006">
    <property type="protein sequence ID" value="SSW65091.1"/>
    <property type="molecule type" value="Genomic_DNA"/>
</dbReference>
<gene>
    <name evidence="3" type="ORF">AGI3411_01976</name>
</gene>
<dbReference type="AlphaFoldDB" id="A0A446CBA2"/>
<protein>
    <recommendedName>
        <fullName evidence="5">Tripartite tricarboxylate transporter family receptor</fullName>
    </recommendedName>
</protein>
<dbReference type="SUPFAM" id="SSF53850">
    <property type="entry name" value="Periplasmic binding protein-like II"/>
    <property type="match status" value="1"/>
</dbReference>
<accession>A0A446CBA2</accession>
<keyword evidence="2" id="KW-0732">Signal</keyword>
<evidence type="ECO:0000256" key="1">
    <source>
        <dbReference type="ARBA" id="ARBA00006987"/>
    </source>
</evidence>
<feature type="chain" id="PRO_5019129843" description="Tripartite tricarboxylate transporter family receptor" evidence="2">
    <location>
        <begin position="22"/>
        <end position="322"/>
    </location>
</feature>
<dbReference type="CDD" id="cd13578">
    <property type="entry name" value="PBP2_Bug27"/>
    <property type="match status" value="1"/>
</dbReference>
<name>A0A446CBA2_9BURK</name>
<comment type="similarity">
    <text evidence="1">Belongs to the UPF0065 (bug) family.</text>
</comment>
<keyword evidence="4" id="KW-1185">Reference proteome</keyword>